<dbReference type="OrthoDB" id="5150238at2"/>
<dbReference type="AlphaFoldDB" id="A0A3N1HIX2"/>
<gene>
    <name evidence="2" type="ORF">EDD40_8000</name>
</gene>
<feature type="transmembrane region" description="Helical" evidence="1">
    <location>
        <begin position="249"/>
        <end position="269"/>
    </location>
</feature>
<comment type="caution">
    <text evidence="2">The sequence shown here is derived from an EMBL/GenBank/DDBJ whole genome shotgun (WGS) entry which is preliminary data.</text>
</comment>
<keyword evidence="1" id="KW-0472">Membrane</keyword>
<protein>
    <submittedName>
        <fullName evidence="2">Uncharacterized protein</fullName>
    </submittedName>
</protein>
<evidence type="ECO:0000313" key="2">
    <source>
        <dbReference type="EMBL" id="ROP42497.1"/>
    </source>
</evidence>
<name>A0A3N1HIX2_9PSEU</name>
<dbReference type="Proteomes" id="UP000268727">
    <property type="component" value="Unassembled WGS sequence"/>
</dbReference>
<proteinExistence type="predicted"/>
<keyword evidence="3" id="KW-1185">Reference proteome</keyword>
<feature type="transmembrane region" description="Helical" evidence="1">
    <location>
        <begin position="117"/>
        <end position="133"/>
    </location>
</feature>
<feature type="transmembrane region" description="Helical" evidence="1">
    <location>
        <begin position="197"/>
        <end position="215"/>
    </location>
</feature>
<feature type="transmembrane region" description="Helical" evidence="1">
    <location>
        <begin position="73"/>
        <end position="97"/>
    </location>
</feature>
<reference evidence="2 3" key="1">
    <citation type="submission" date="2018-11" db="EMBL/GenBank/DDBJ databases">
        <title>Sequencing the genomes of 1000 actinobacteria strains.</title>
        <authorList>
            <person name="Klenk H.-P."/>
        </authorList>
    </citation>
    <scope>NUCLEOTIDE SEQUENCE [LARGE SCALE GENOMIC DNA]</scope>
    <source>
        <strain evidence="2 3">DSM 44231</strain>
    </source>
</reference>
<feature type="transmembrane region" description="Helical" evidence="1">
    <location>
        <begin position="221"/>
        <end position="237"/>
    </location>
</feature>
<feature type="transmembrane region" description="Helical" evidence="1">
    <location>
        <begin position="275"/>
        <end position="294"/>
    </location>
</feature>
<keyword evidence="1" id="KW-1133">Transmembrane helix</keyword>
<feature type="transmembrane region" description="Helical" evidence="1">
    <location>
        <begin position="167"/>
        <end position="185"/>
    </location>
</feature>
<dbReference type="EMBL" id="RJKM01000001">
    <property type="protein sequence ID" value="ROP42497.1"/>
    <property type="molecule type" value="Genomic_DNA"/>
</dbReference>
<organism evidence="2 3">
    <name type="scientific">Saccharothrix texasensis</name>
    <dbReference type="NCBI Taxonomy" id="103734"/>
    <lineage>
        <taxon>Bacteria</taxon>
        <taxon>Bacillati</taxon>
        <taxon>Actinomycetota</taxon>
        <taxon>Actinomycetes</taxon>
        <taxon>Pseudonocardiales</taxon>
        <taxon>Pseudonocardiaceae</taxon>
        <taxon>Saccharothrix</taxon>
    </lineage>
</organism>
<sequence length="307" mass="32492">MSGLERRYRRLLGLYPRDHRARHGEEMLAVLMAGAGGRTRPSPREHADLLWAAVRLHLRRVVAADGGVDARDVLAVVSLLAPVSLLAGATTGVHEVAWFVKADSLGDMPWATQFPDAPVWGLWAVVAALVLLGRSRAGAVVAWAAVVCSVLVAVFLPHQHWWSGMDAGWILVGLLTAVALTWSPGPARGRELAGGRAVPVMAATVGVTVVLGVFGHGVAPAELLGLAVVVVGTLVACGRRSRVGRRAALILLLPTVTTALGFAQLLLSLRMPTSLEVAVFYGLPVVALLALGGLPRRVRRRPDRPIT</sequence>
<accession>A0A3N1HIX2</accession>
<evidence type="ECO:0000256" key="1">
    <source>
        <dbReference type="SAM" id="Phobius"/>
    </source>
</evidence>
<keyword evidence="1" id="KW-0812">Transmembrane</keyword>
<evidence type="ECO:0000313" key="3">
    <source>
        <dbReference type="Proteomes" id="UP000268727"/>
    </source>
</evidence>
<dbReference type="RefSeq" id="WP_123747436.1">
    <property type="nucleotide sequence ID" value="NZ_RJKM01000001.1"/>
</dbReference>
<feature type="transmembrane region" description="Helical" evidence="1">
    <location>
        <begin position="140"/>
        <end position="161"/>
    </location>
</feature>